<comment type="caution">
    <text evidence="1">The sequence shown here is derived from an EMBL/GenBank/DDBJ whole genome shotgun (WGS) entry which is preliminary data.</text>
</comment>
<dbReference type="AlphaFoldDB" id="A0AAD6FLP4"/>
<dbReference type="Proteomes" id="UP001219934">
    <property type="component" value="Unassembled WGS sequence"/>
</dbReference>
<protein>
    <submittedName>
        <fullName evidence="1">Uncharacterized protein</fullName>
    </submittedName>
</protein>
<keyword evidence="2" id="KW-1185">Reference proteome</keyword>
<sequence>MSWKPTVKLQDDDSRFSCYRYPSRQPTNQACLSQSGAPIPPSPCFGVWSHVPLELWRGVVTAPITQAVNFSRAFNPLLSTPFICSDFAVRFDSDVSRPPTVIMSCETIRVGRGHQAHCQSTLSSHWRSPLVANPISFVLVPVRLQPMVSEHHRTETVTVRGEGGFSPSGLRLTRAEAWELWGSG</sequence>
<evidence type="ECO:0000313" key="2">
    <source>
        <dbReference type="Proteomes" id="UP001219934"/>
    </source>
</evidence>
<accession>A0AAD6FLP4</accession>
<proteinExistence type="predicted"/>
<organism evidence="1 2">
    <name type="scientific">Pogonophryne albipinna</name>
    <dbReference type="NCBI Taxonomy" id="1090488"/>
    <lineage>
        <taxon>Eukaryota</taxon>
        <taxon>Metazoa</taxon>
        <taxon>Chordata</taxon>
        <taxon>Craniata</taxon>
        <taxon>Vertebrata</taxon>
        <taxon>Euteleostomi</taxon>
        <taxon>Actinopterygii</taxon>
        <taxon>Neopterygii</taxon>
        <taxon>Teleostei</taxon>
        <taxon>Neoteleostei</taxon>
        <taxon>Acanthomorphata</taxon>
        <taxon>Eupercaria</taxon>
        <taxon>Perciformes</taxon>
        <taxon>Notothenioidei</taxon>
        <taxon>Pogonophryne</taxon>
    </lineage>
</organism>
<gene>
    <name evidence="1" type="ORF">JOQ06_029128</name>
</gene>
<evidence type="ECO:0000313" key="1">
    <source>
        <dbReference type="EMBL" id="KAJ4939687.1"/>
    </source>
</evidence>
<dbReference type="EMBL" id="JAPTMU010000008">
    <property type="protein sequence ID" value="KAJ4939687.1"/>
    <property type="molecule type" value="Genomic_DNA"/>
</dbReference>
<reference evidence="1" key="1">
    <citation type="submission" date="2022-11" db="EMBL/GenBank/DDBJ databases">
        <title>Chromosome-level genome of Pogonophryne albipinna.</title>
        <authorList>
            <person name="Jo E."/>
        </authorList>
    </citation>
    <scope>NUCLEOTIDE SEQUENCE</scope>
    <source>
        <strain evidence="1">SGF0006</strain>
        <tissue evidence="1">Muscle</tissue>
    </source>
</reference>
<name>A0AAD6FLP4_9TELE</name>